<dbReference type="InParanoid" id="A0A2J6T4X6"/>
<reference evidence="1 2" key="1">
    <citation type="submission" date="2016-04" db="EMBL/GenBank/DDBJ databases">
        <title>A degradative enzymes factory behind the ericoid mycorrhizal symbiosis.</title>
        <authorList>
            <consortium name="DOE Joint Genome Institute"/>
            <person name="Martino E."/>
            <person name="Morin E."/>
            <person name="Grelet G."/>
            <person name="Kuo A."/>
            <person name="Kohler A."/>
            <person name="Daghino S."/>
            <person name="Barry K."/>
            <person name="Choi C."/>
            <person name="Cichocki N."/>
            <person name="Clum A."/>
            <person name="Copeland A."/>
            <person name="Hainaut M."/>
            <person name="Haridas S."/>
            <person name="Labutti K."/>
            <person name="Lindquist E."/>
            <person name="Lipzen A."/>
            <person name="Khouja H.-R."/>
            <person name="Murat C."/>
            <person name="Ohm R."/>
            <person name="Olson A."/>
            <person name="Spatafora J."/>
            <person name="Veneault-Fourrey C."/>
            <person name="Henrissat B."/>
            <person name="Grigoriev I."/>
            <person name="Martin F."/>
            <person name="Perotto S."/>
        </authorList>
    </citation>
    <scope>NUCLEOTIDE SEQUENCE [LARGE SCALE GENOMIC DNA]</scope>
    <source>
        <strain evidence="1 2">E</strain>
    </source>
</reference>
<dbReference type="PANTHER" id="PTHR39596:SF2">
    <property type="entry name" value="HET DOMAIN PROTEIN (AFU_ORTHOLOGUE AFUA_1G17550)-RELATED"/>
    <property type="match status" value="1"/>
</dbReference>
<dbReference type="OrthoDB" id="5398779at2759"/>
<protein>
    <recommendedName>
        <fullName evidence="3">Heterokaryon incompatibility domain-containing protein</fullName>
    </recommendedName>
</protein>
<name>A0A2J6T4X6_9HELO</name>
<dbReference type="AlphaFoldDB" id="A0A2J6T4X6"/>
<dbReference type="PANTHER" id="PTHR39596">
    <property type="match status" value="1"/>
</dbReference>
<dbReference type="STRING" id="1095630.A0A2J6T4X6"/>
<proteinExistence type="predicted"/>
<dbReference type="Proteomes" id="UP000235371">
    <property type="component" value="Unassembled WGS sequence"/>
</dbReference>
<evidence type="ECO:0000313" key="1">
    <source>
        <dbReference type="EMBL" id="PMD57993.1"/>
    </source>
</evidence>
<keyword evidence="2" id="KW-1185">Reference proteome</keyword>
<sequence>MLFPAPRNKSAPHGNPVLGLLEIPFIANGYDFKEPFDGFGKRQAFGAADELHLDGHSEEACASLLQSWLFFGILTEFVGKKVKTEDFSTANSEGEVVINCTGPHAMAMMEARLPMEDGLPEALTFSMCDKLLELLKSAAAILDVYETRAWSGGYKSDIARVILSVKVLIRTLKELVERMISTKGWGKSDGGRLSPLLKAWKEWNPDTLPLKPSSVSMQLIENQMKANGWCQWQIQQICKSYSLPTVYYLAQIDRRRETKERNHKKCTETECVADDVDWSGYQPRHRTPGCNCAEIGTPEKELYAIIRSGGIPLVSIHKMAKGNLEIQAQPLKPASRYTAISHVWSDGLGNKCTNSLPTCQLEWITGCLSSLGGSSPKVIHYFSGTGFRVDKDSIGETKTIMGGSSNSPLFWMDTLCIPAKEMGRDDLKTIAINKMAPTYAQAEKTLILDWEILRIQVGSFDSIEVFARLAFSTWARRCWILQEGAISRSCYFQCADVALQMEPQDLRASASKICMKWRNSFFPQSALASGFIASRCVCGCHQKKVTADLGLSIRQPRCPNFDILVSHFRRSC</sequence>
<evidence type="ECO:0000313" key="2">
    <source>
        <dbReference type="Proteomes" id="UP000235371"/>
    </source>
</evidence>
<evidence type="ECO:0008006" key="3">
    <source>
        <dbReference type="Google" id="ProtNLM"/>
    </source>
</evidence>
<dbReference type="EMBL" id="KZ613838">
    <property type="protein sequence ID" value="PMD57993.1"/>
    <property type="molecule type" value="Genomic_DNA"/>
</dbReference>
<accession>A0A2J6T4X6</accession>
<organism evidence="1 2">
    <name type="scientific">Hyaloscypha bicolor E</name>
    <dbReference type="NCBI Taxonomy" id="1095630"/>
    <lineage>
        <taxon>Eukaryota</taxon>
        <taxon>Fungi</taxon>
        <taxon>Dikarya</taxon>
        <taxon>Ascomycota</taxon>
        <taxon>Pezizomycotina</taxon>
        <taxon>Leotiomycetes</taxon>
        <taxon>Helotiales</taxon>
        <taxon>Hyaloscyphaceae</taxon>
        <taxon>Hyaloscypha</taxon>
        <taxon>Hyaloscypha bicolor</taxon>
    </lineage>
</organism>
<dbReference type="RefSeq" id="XP_024734897.1">
    <property type="nucleotide sequence ID" value="XM_024883364.1"/>
</dbReference>
<gene>
    <name evidence="1" type="ORF">K444DRAFT_631468</name>
</gene>
<dbReference type="GeneID" id="36591441"/>